<dbReference type="InterPro" id="IPR050834">
    <property type="entry name" value="Glycosyltransf_2"/>
</dbReference>
<accession>A0A0K6HRA2</accession>
<keyword evidence="3 5" id="KW-0808">Transferase</keyword>
<evidence type="ECO:0000256" key="3">
    <source>
        <dbReference type="ARBA" id="ARBA00022679"/>
    </source>
</evidence>
<proteinExistence type="inferred from homology"/>
<comment type="similarity">
    <text evidence="1">Belongs to the glycosyltransferase 2 family.</text>
</comment>
<evidence type="ECO:0000256" key="1">
    <source>
        <dbReference type="ARBA" id="ARBA00006739"/>
    </source>
</evidence>
<dbReference type="RefSeq" id="WP_167345114.1">
    <property type="nucleotide sequence ID" value="NZ_CYHE01000002.1"/>
</dbReference>
<dbReference type="InterPro" id="IPR001173">
    <property type="entry name" value="Glyco_trans_2-like"/>
</dbReference>
<sequence>MSAKPRVSVVLPVYNGANLVRDAIKSVLDQSMTDFEIIVLDDGSTDETWEIIKSYSDPRVKAFRHSNIGLPATLNKGIALAEAPYIARMDHDDLMLPSRLEKQFNFLENNPGVAMVGTWAHIYEGSFPSDRYHRHPYSSAAIKLHLLFDNPFVHSSVMIRKEVLNDLGCYTEDSGRLPPEDYELWSRIAKKYEVANIPEVLTIYREVGSSLSRIGADPFIEKVLMFSAENIHFYVKDKYSFKECMQISMILHSRKINDIILDKKKAFEIFQMAASSILSRSDAKDDFDKEFKKIKSKISSRFGMRRFYLRLRRLPVWLFRKVFQ</sequence>
<protein>
    <submittedName>
        <fullName evidence="5">Glycosyl transferase family 2</fullName>
    </submittedName>
</protein>
<dbReference type="AlphaFoldDB" id="A0A0K6HRA2"/>
<gene>
    <name evidence="5" type="ORF">Ga0061067_102360</name>
</gene>
<keyword evidence="6" id="KW-1185">Reference proteome</keyword>
<dbReference type="InterPro" id="IPR029044">
    <property type="entry name" value="Nucleotide-diphossugar_trans"/>
</dbReference>
<dbReference type="PANTHER" id="PTHR43685:SF5">
    <property type="entry name" value="GLYCOSYLTRANSFERASE EPSE-RELATED"/>
    <property type="match status" value="1"/>
</dbReference>
<dbReference type="PANTHER" id="PTHR43685">
    <property type="entry name" value="GLYCOSYLTRANSFERASE"/>
    <property type="match status" value="1"/>
</dbReference>
<evidence type="ECO:0000259" key="4">
    <source>
        <dbReference type="Pfam" id="PF00535"/>
    </source>
</evidence>
<feature type="domain" description="Glycosyltransferase 2-like" evidence="4">
    <location>
        <begin position="8"/>
        <end position="167"/>
    </location>
</feature>
<dbReference type="Gene3D" id="3.90.550.10">
    <property type="entry name" value="Spore Coat Polysaccharide Biosynthesis Protein SpsA, Chain A"/>
    <property type="match status" value="1"/>
</dbReference>
<dbReference type="GO" id="GO:0016757">
    <property type="term" value="F:glycosyltransferase activity"/>
    <property type="evidence" value="ECO:0007669"/>
    <property type="project" value="UniProtKB-KW"/>
</dbReference>
<evidence type="ECO:0000256" key="2">
    <source>
        <dbReference type="ARBA" id="ARBA00022676"/>
    </source>
</evidence>
<reference evidence="6" key="1">
    <citation type="submission" date="2015-08" db="EMBL/GenBank/DDBJ databases">
        <authorList>
            <person name="Varghese N."/>
        </authorList>
    </citation>
    <scope>NUCLEOTIDE SEQUENCE [LARGE SCALE GENOMIC DNA]</scope>
    <source>
        <strain evidence="6">DSM 23407</strain>
    </source>
</reference>
<dbReference type="Proteomes" id="UP000183900">
    <property type="component" value="Unassembled WGS sequence"/>
</dbReference>
<keyword evidence="2" id="KW-0328">Glycosyltransferase</keyword>
<evidence type="ECO:0000313" key="5">
    <source>
        <dbReference type="EMBL" id="CUA93376.1"/>
    </source>
</evidence>
<organism evidence="5 6">
    <name type="scientific">Pannonibacter indicus</name>
    <dbReference type="NCBI Taxonomy" id="466044"/>
    <lineage>
        <taxon>Bacteria</taxon>
        <taxon>Pseudomonadati</taxon>
        <taxon>Pseudomonadota</taxon>
        <taxon>Alphaproteobacteria</taxon>
        <taxon>Hyphomicrobiales</taxon>
        <taxon>Stappiaceae</taxon>
        <taxon>Pannonibacter</taxon>
    </lineage>
</organism>
<dbReference type="EMBL" id="CYHE01000002">
    <property type="protein sequence ID" value="CUA93376.1"/>
    <property type="molecule type" value="Genomic_DNA"/>
</dbReference>
<dbReference type="CDD" id="cd00761">
    <property type="entry name" value="Glyco_tranf_GTA_type"/>
    <property type="match status" value="1"/>
</dbReference>
<dbReference type="SUPFAM" id="SSF53448">
    <property type="entry name" value="Nucleotide-diphospho-sugar transferases"/>
    <property type="match status" value="1"/>
</dbReference>
<dbReference type="Pfam" id="PF00535">
    <property type="entry name" value="Glycos_transf_2"/>
    <property type="match status" value="1"/>
</dbReference>
<name>A0A0K6HRA2_9HYPH</name>
<evidence type="ECO:0000313" key="6">
    <source>
        <dbReference type="Proteomes" id="UP000183900"/>
    </source>
</evidence>